<feature type="coiled-coil region" evidence="1">
    <location>
        <begin position="512"/>
        <end position="543"/>
    </location>
</feature>
<name>A0A7S1EN70_9CHLO</name>
<gene>
    <name evidence="3" type="ORF">OMED0930_LOCUS5543</name>
</gene>
<feature type="region of interest" description="Disordered" evidence="2">
    <location>
        <begin position="593"/>
        <end position="650"/>
    </location>
</feature>
<proteinExistence type="predicted"/>
<feature type="compositionally biased region" description="Polar residues" evidence="2">
    <location>
        <begin position="594"/>
        <end position="608"/>
    </location>
</feature>
<sequence>MSGEKRRASSGGGISTHATPSERRKSTSTPTKTRMTRTGAVSARTRLAFNAVLSIDGKKSAQKATVRSTPSASVKVNSGKNSLGTARGGVAGAREPVKKNVDKNMWRVGQKRPTTMAGRLALKIELEKRVNARIEQEARRAARQIGVNPTSTISKPKKKLLAPSGELASVENTPRRDSTRPMTVNPDGARAGPSGRAAAEPEGERVSLPRESRRHATAFEDNPRYSPSTIRVKLPSLIGEPAPEEWLSQQRLLELCREGAFIDVCVSSLTSATLHAVKNAVRKDVRTMKGRFDTPFIRVQVLEHYEDASGWVVTTVRVLPEVLRHYRLALTPTSGKGLVQLVFNLCEEAAYGCLRLFKLKPNVDKKKKRTRDGGTASPSTLDSEVVVRQPGTPPRARAASQARKKLKPAGSSDPDTQTPPDAVPENEANYGLPQSVRKDNPTPSSTNGGLAEDGSPTESPTGTTSSHGATLDDMDDDHSMGGVLKISDSFMPSQVRTITEDGVELPPMTYAQQQALLEKRQQRQQLQQQLQQRQEALRQQQAADEHLMSPVPEVLYNNVADYYSRLMPRSHSGVAEGDVRPADRARLEGMFLNDTYSPRPTSALPSISQLQQQHRHHHQQHQQQHQHQHHHQQQQQQQQQMAQQQLLARQQMPPPVSIPVQRISNPVVYYLPVPISPQSAPGTVTHAVLGGMRVRVIVESVDQPQSPMVPSRDAEPAQHYRQVREPDTASLARARPSKPSSGNRKTARRRQEDDDDMVAANLLMLKTSMPAKKSSKSKSSKPSSSKPPKKMANLSMF</sequence>
<dbReference type="EMBL" id="HBFO01007842">
    <property type="protein sequence ID" value="CAD8814426.1"/>
    <property type="molecule type" value="Transcribed_RNA"/>
</dbReference>
<evidence type="ECO:0000313" key="3">
    <source>
        <dbReference type="EMBL" id="CAD8814426.1"/>
    </source>
</evidence>
<feature type="region of interest" description="Disordered" evidence="2">
    <location>
        <begin position="143"/>
        <end position="225"/>
    </location>
</feature>
<accession>A0A7S1EN70</accession>
<feature type="compositionally biased region" description="Low complexity" evidence="2">
    <location>
        <begin position="186"/>
        <end position="200"/>
    </location>
</feature>
<keyword evidence="1" id="KW-0175">Coiled coil</keyword>
<feature type="compositionally biased region" description="Polar residues" evidence="2">
    <location>
        <begin position="62"/>
        <end position="84"/>
    </location>
</feature>
<reference evidence="3" key="1">
    <citation type="submission" date="2021-01" db="EMBL/GenBank/DDBJ databases">
        <authorList>
            <person name="Corre E."/>
            <person name="Pelletier E."/>
            <person name="Niang G."/>
            <person name="Scheremetjew M."/>
            <person name="Finn R."/>
            <person name="Kale V."/>
            <person name="Holt S."/>
            <person name="Cochrane G."/>
            <person name="Meng A."/>
            <person name="Brown T."/>
            <person name="Cohen L."/>
        </authorList>
    </citation>
    <scope>NUCLEOTIDE SEQUENCE</scope>
    <source>
        <strain evidence="3">Clade-D-RCC1621</strain>
    </source>
</reference>
<evidence type="ECO:0000256" key="1">
    <source>
        <dbReference type="SAM" id="Coils"/>
    </source>
</evidence>
<evidence type="ECO:0000256" key="2">
    <source>
        <dbReference type="SAM" id="MobiDB-lite"/>
    </source>
</evidence>
<organism evidence="3">
    <name type="scientific">Ostreococcus mediterraneus</name>
    <dbReference type="NCBI Taxonomy" id="1486918"/>
    <lineage>
        <taxon>Eukaryota</taxon>
        <taxon>Viridiplantae</taxon>
        <taxon>Chlorophyta</taxon>
        <taxon>Mamiellophyceae</taxon>
        <taxon>Mamiellales</taxon>
        <taxon>Bathycoccaceae</taxon>
        <taxon>Ostreococcus</taxon>
    </lineage>
</organism>
<feature type="region of interest" description="Disordered" evidence="2">
    <location>
        <begin position="58"/>
        <end position="90"/>
    </location>
</feature>
<feature type="compositionally biased region" description="Basic and acidic residues" evidence="2">
    <location>
        <begin position="712"/>
        <end position="727"/>
    </location>
</feature>
<feature type="compositionally biased region" description="Basic and acidic residues" evidence="2">
    <location>
        <begin position="202"/>
        <end position="211"/>
    </location>
</feature>
<feature type="region of interest" description="Disordered" evidence="2">
    <location>
        <begin position="1"/>
        <end position="42"/>
    </location>
</feature>
<feature type="compositionally biased region" description="Low complexity" evidence="2">
    <location>
        <begin position="27"/>
        <end position="38"/>
    </location>
</feature>
<feature type="region of interest" description="Disordered" evidence="2">
    <location>
        <begin position="703"/>
        <end position="797"/>
    </location>
</feature>
<dbReference type="AlphaFoldDB" id="A0A7S1EN70"/>
<feature type="compositionally biased region" description="Basic residues" evidence="2">
    <location>
        <begin position="613"/>
        <end position="632"/>
    </location>
</feature>
<feature type="region of interest" description="Disordered" evidence="2">
    <location>
        <begin position="364"/>
        <end position="487"/>
    </location>
</feature>
<protein>
    <submittedName>
        <fullName evidence="3">Uncharacterized protein</fullName>
    </submittedName>
</protein>
<feature type="compositionally biased region" description="Low complexity" evidence="2">
    <location>
        <begin position="633"/>
        <end position="650"/>
    </location>
</feature>
<feature type="compositionally biased region" description="Low complexity" evidence="2">
    <location>
        <begin position="454"/>
        <end position="466"/>
    </location>
</feature>